<proteinExistence type="predicted"/>
<dbReference type="Pfam" id="PF25583">
    <property type="entry name" value="WCX"/>
    <property type="match status" value="1"/>
</dbReference>
<dbReference type="PANTHER" id="PTHR34580">
    <property type="match status" value="1"/>
</dbReference>
<dbReference type="Proteomes" id="UP001207626">
    <property type="component" value="Unassembled WGS sequence"/>
</dbReference>
<evidence type="ECO:0000259" key="3">
    <source>
        <dbReference type="Pfam" id="PF25583"/>
    </source>
</evidence>
<dbReference type="InterPro" id="IPR057727">
    <property type="entry name" value="WCX_dom"/>
</dbReference>
<dbReference type="EMBL" id="JAMDLW010000016">
    <property type="protein sequence ID" value="MCY9520556.1"/>
    <property type="molecule type" value="Genomic_DNA"/>
</dbReference>
<evidence type="ECO:0000313" key="5">
    <source>
        <dbReference type="Proteomes" id="UP001207626"/>
    </source>
</evidence>
<comment type="caution">
    <text evidence="4">The sequence shown here is derived from an EMBL/GenBank/DDBJ whole genome shotgun (WGS) entry which is preliminary data.</text>
</comment>
<organism evidence="4 5">
    <name type="scientific">Paenibacillus apiarius</name>
    <dbReference type="NCBI Taxonomy" id="46240"/>
    <lineage>
        <taxon>Bacteria</taxon>
        <taxon>Bacillati</taxon>
        <taxon>Bacillota</taxon>
        <taxon>Bacilli</taxon>
        <taxon>Bacillales</taxon>
        <taxon>Paenibacillaceae</taxon>
        <taxon>Paenibacillus</taxon>
    </lineage>
</organism>
<evidence type="ECO:0000259" key="1">
    <source>
        <dbReference type="Pfam" id="PF08279"/>
    </source>
</evidence>
<sequence>MKRMDRLMAILMALQHRPETAQSLADKFEVSKRTILRDMEALCEMGVPLYSSTGPSGGFRLMDGYMLPPLQFNSMEALTVLFALRGMTQLPDSPFNEERWTVMDKIKHVLPQETRSQIAPLLEKMELTVPKRKYRAPFLAALLDYASASAWVRAFYRSQNHQRWLTLFPQRIYAAHGFWYCEAYSTVHQESRSFRIDRFEKLLPLEDEAELAAAMAEYRQSERHAPEGEEAGSGLMAPATIHIRARLTYRGLLQVEQDEHIGECVRALDEDVWEVSFDCPQAEWEWAIRFFYQLGLEAEVLEPAALRVEICRIAERMCIRYHAQGEKGGSSQ</sequence>
<dbReference type="PROSITE" id="PS52050">
    <property type="entry name" value="WYL"/>
    <property type="match status" value="1"/>
</dbReference>
<reference evidence="4 5" key="1">
    <citation type="submission" date="2022-05" db="EMBL/GenBank/DDBJ databases">
        <title>Genome Sequencing of Bee-Associated Microbes.</title>
        <authorList>
            <person name="Dunlap C."/>
        </authorList>
    </citation>
    <scope>NUCLEOTIDE SEQUENCE [LARGE SCALE GENOMIC DNA]</scope>
    <source>
        <strain evidence="4 5">NRRL NRS-1438</strain>
    </source>
</reference>
<dbReference type="InterPro" id="IPR013196">
    <property type="entry name" value="HTH_11"/>
</dbReference>
<keyword evidence="5" id="KW-1185">Reference proteome</keyword>
<feature type="domain" description="WCX" evidence="3">
    <location>
        <begin position="240"/>
        <end position="317"/>
    </location>
</feature>
<dbReference type="InterPro" id="IPR036390">
    <property type="entry name" value="WH_DNA-bd_sf"/>
</dbReference>
<evidence type="ECO:0000313" key="4">
    <source>
        <dbReference type="EMBL" id="MCY9520556.1"/>
    </source>
</evidence>
<dbReference type="Pfam" id="PF08279">
    <property type="entry name" value="HTH_11"/>
    <property type="match status" value="1"/>
</dbReference>
<dbReference type="PANTHER" id="PTHR34580:SF1">
    <property type="entry name" value="PROTEIN PAFC"/>
    <property type="match status" value="1"/>
</dbReference>
<dbReference type="PIRSF" id="PIRSF016838">
    <property type="entry name" value="PafC"/>
    <property type="match status" value="1"/>
</dbReference>
<protein>
    <submittedName>
        <fullName evidence="4">WYL domain-containing protein</fullName>
    </submittedName>
</protein>
<dbReference type="InterPro" id="IPR051534">
    <property type="entry name" value="CBASS_pafABC_assoc_protein"/>
</dbReference>
<dbReference type="InterPro" id="IPR026881">
    <property type="entry name" value="WYL_dom"/>
</dbReference>
<dbReference type="SUPFAM" id="SSF46785">
    <property type="entry name" value="Winged helix' DNA-binding domain"/>
    <property type="match status" value="1"/>
</dbReference>
<feature type="domain" description="Helix-turn-helix type 11" evidence="1">
    <location>
        <begin position="6"/>
        <end position="58"/>
    </location>
</feature>
<name>A0ABT4DTC7_9BACL</name>
<dbReference type="InterPro" id="IPR028349">
    <property type="entry name" value="PafC-like"/>
</dbReference>
<dbReference type="Pfam" id="PF13280">
    <property type="entry name" value="WYL"/>
    <property type="match status" value="1"/>
</dbReference>
<accession>A0ABT4DTC7</accession>
<feature type="domain" description="WYL" evidence="2">
    <location>
        <begin position="139"/>
        <end position="202"/>
    </location>
</feature>
<dbReference type="Gene3D" id="1.10.10.10">
    <property type="entry name" value="Winged helix-like DNA-binding domain superfamily/Winged helix DNA-binding domain"/>
    <property type="match status" value="1"/>
</dbReference>
<gene>
    <name evidence="4" type="ORF">M5X09_12920</name>
</gene>
<evidence type="ECO:0000259" key="2">
    <source>
        <dbReference type="Pfam" id="PF13280"/>
    </source>
</evidence>
<dbReference type="InterPro" id="IPR036388">
    <property type="entry name" value="WH-like_DNA-bd_sf"/>
</dbReference>